<proteinExistence type="predicted"/>
<feature type="region of interest" description="Disordered" evidence="1">
    <location>
        <begin position="126"/>
        <end position="161"/>
    </location>
</feature>
<dbReference type="Proteomes" id="UP001501102">
    <property type="component" value="Unassembled WGS sequence"/>
</dbReference>
<organism evidence="2 3">
    <name type="scientific">Streptomyces thioluteus</name>
    <dbReference type="NCBI Taxonomy" id="66431"/>
    <lineage>
        <taxon>Bacteria</taxon>
        <taxon>Bacillati</taxon>
        <taxon>Actinomycetota</taxon>
        <taxon>Actinomycetes</taxon>
        <taxon>Kitasatosporales</taxon>
        <taxon>Streptomycetaceae</taxon>
        <taxon>Streptomyces</taxon>
    </lineage>
</organism>
<comment type="caution">
    <text evidence="2">The sequence shown here is derived from an EMBL/GenBank/DDBJ whole genome shotgun (WGS) entry which is preliminary data.</text>
</comment>
<dbReference type="EMBL" id="BAAAXZ010000039">
    <property type="protein sequence ID" value="GAA2916609.1"/>
    <property type="molecule type" value="Genomic_DNA"/>
</dbReference>
<accession>A0ABN3WK64</accession>
<evidence type="ECO:0000313" key="2">
    <source>
        <dbReference type="EMBL" id="GAA2916609.1"/>
    </source>
</evidence>
<keyword evidence="3" id="KW-1185">Reference proteome</keyword>
<protein>
    <submittedName>
        <fullName evidence="2">Uncharacterized protein</fullName>
    </submittedName>
</protein>
<evidence type="ECO:0000313" key="3">
    <source>
        <dbReference type="Proteomes" id="UP001501102"/>
    </source>
</evidence>
<sequence>MAVACWGDSAAPRRSRARTRGEQLGQAEGLGDVVVGAGVQADDGVHLVGAGGEDEDGETLTFGAQPAADLQTVHAGQPEIEDEQIDVPLDPGGKRGRTVLTHLHLVPLAAQGARERLRDGRVILGEQYSGHGGDGSPLGRTSERTPEHGRQRIAEPSTTPEPARMVPYITVIHVSTPSKPGRGVTYGYRKSWHQWGTFGTTVTPEVPVVHGPGTRSAAAGPVPQ</sequence>
<evidence type="ECO:0000256" key="1">
    <source>
        <dbReference type="SAM" id="MobiDB-lite"/>
    </source>
</evidence>
<reference evidence="2 3" key="1">
    <citation type="journal article" date="2019" name="Int. J. Syst. Evol. Microbiol.">
        <title>The Global Catalogue of Microorganisms (GCM) 10K type strain sequencing project: providing services to taxonomists for standard genome sequencing and annotation.</title>
        <authorList>
            <consortium name="The Broad Institute Genomics Platform"/>
            <consortium name="The Broad Institute Genome Sequencing Center for Infectious Disease"/>
            <person name="Wu L."/>
            <person name="Ma J."/>
        </authorList>
    </citation>
    <scope>NUCLEOTIDE SEQUENCE [LARGE SCALE GENOMIC DNA]</scope>
    <source>
        <strain evidence="2 3">JCM 4087</strain>
    </source>
</reference>
<gene>
    <name evidence="2" type="ORF">GCM10020221_10690</name>
</gene>
<feature type="region of interest" description="Disordered" evidence="1">
    <location>
        <begin position="1"/>
        <end position="28"/>
    </location>
</feature>
<feature type="compositionally biased region" description="Basic and acidic residues" evidence="1">
    <location>
        <begin position="141"/>
        <end position="153"/>
    </location>
</feature>
<name>A0ABN3WK64_STRTU</name>